<gene>
    <name evidence="1" type="ORF">OVA965_LOCUS35721</name>
    <name evidence="2" type="ORF">TMI583_LOCUS36701</name>
</gene>
<protein>
    <submittedName>
        <fullName evidence="1">Uncharacterized protein</fullName>
    </submittedName>
</protein>
<dbReference type="Pfam" id="PF00023">
    <property type="entry name" value="Ank"/>
    <property type="match status" value="1"/>
</dbReference>
<evidence type="ECO:0000313" key="3">
    <source>
        <dbReference type="Proteomes" id="UP000677228"/>
    </source>
</evidence>
<dbReference type="SUPFAM" id="SSF48403">
    <property type="entry name" value="Ankyrin repeat"/>
    <property type="match status" value="1"/>
</dbReference>
<dbReference type="EMBL" id="CAJNOK010031478">
    <property type="protein sequence ID" value="CAF1472732.1"/>
    <property type="molecule type" value="Genomic_DNA"/>
</dbReference>
<proteinExistence type="predicted"/>
<name>A0A8S2FHQ7_9BILA</name>
<dbReference type="InterPro" id="IPR002110">
    <property type="entry name" value="Ankyrin_rpt"/>
</dbReference>
<dbReference type="Proteomes" id="UP000677228">
    <property type="component" value="Unassembled WGS sequence"/>
</dbReference>
<feature type="non-terminal residue" evidence="1">
    <location>
        <position position="97"/>
    </location>
</feature>
<accession>A0A8S2FHQ7</accession>
<reference evidence="1" key="1">
    <citation type="submission" date="2021-02" db="EMBL/GenBank/DDBJ databases">
        <authorList>
            <person name="Nowell W R."/>
        </authorList>
    </citation>
    <scope>NUCLEOTIDE SEQUENCE</scope>
</reference>
<evidence type="ECO:0000313" key="2">
    <source>
        <dbReference type="EMBL" id="CAF4264412.1"/>
    </source>
</evidence>
<comment type="caution">
    <text evidence="1">The sequence shown here is derived from an EMBL/GenBank/DDBJ whole genome shotgun (WGS) entry which is preliminary data.</text>
</comment>
<dbReference type="InterPro" id="IPR036770">
    <property type="entry name" value="Ankyrin_rpt-contain_sf"/>
</dbReference>
<organism evidence="1 3">
    <name type="scientific">Didymodactylos carnosus</name>
    <dbReference type="NCBI Taxonomy" id="1234261"/>
    <lineage>
        <taxon>Eukaryota</taxon>
        <taxon>Metazoa</taxon>
        <taxon>Spiralia</taxon>
        <taxon>Gnathifera</taxon>
        <taxon>Rotifera</taxon>
        <taxon>Eurotatoria</taxon>
        <taxon>Bdelloidea</taxon>
        <taxon>Philodinida</taxon>
        <taxon>Philodinidae</taxon>
        <taxon>Didymodactylos</taxon>
    </lineage>
</organism>
<dbReference type="Gene3D" id="1.25.40.20">
    <property type="entry name" value="Ankyrin repeat-containing domain"/>
    <property type="match status" value="1"/>
</dbReference>
<sequence>MRGSDPCAQDQDEYTPVHYAVEHDDVEMLKALTVRFHVQIKTLSDNEVNRIHKNCQRALIVRENHGKMTAFMLACYKPAIRCARYIHEMRMDHVNTQ</sequence>
<evidence type="ECO:0000313" key="1">
    <source>
        <dbReference type="EMBL" id="CAF1472732.1"/>
    </source>
</evidence>
<dbReference type="AlphaFoldDB" id="A0A8S2FHQ7"/>
<dbReference type="Proteomes" id="UP000682733">
    <property type="component" value="Unassembled WGS sequence"/>
</dbReference>
<dbReference type="EMBL" id="CAJOBA010053383">
    <property type="protein sequence ID" value="CAF4264412.1"/>
    <property type="molecule type" value="Genomic_DNA"/>
</dbReference>